<feature type="compositionally biased region" description="Low complexity" evidence="1">
    <location>
        <begin position="331"/>
        <end position="345"/>
    </location>
</feature>
<proteinExistence type="predicted"/>
<dbReference type="STRING" id="933388.S8BFJ8"/>
<dbReference type="EMBL" id="KB644415">
    <property type="protein sequence ID" value="EPS33857.1"/>
    <property type="molecule type" value="Genomic_DNA"/>
</dbReference>
<feature type="compositionally biased region" description="Polar residues" evidence="1">
    <location>
        <begin position="609"/>
        <end position="622"/>
    </location>
</feature>
<name>S8BFJ8_PENO1</name>
<dbReference type="Proteomes" id="UP000019376">
    <property type="component" value="Unassembled WGS sequence"/>
</dbReference>
<feature type="compositionally biased region" description="Pro residues" evidence="1">
    <location>
        <begin position="407"/>
        <end position="416"/>
    </location>
</feature>
<feature type="compositionally biased region" description="Low complexity" evidence="1">
    <location>
        <begin position="752"/>
        <end position="761"/>
    </location>
</feature>
<feature type="compositionally biased region" description="Low complexity" evidence="1">
    <location>
        <begin position="378"/>
        <end position="388"/>
    </location>
</feature>
<sequence>MPCGGDREKGAVSMEEKWDYVNLDDFKSDSCWTGFSYFFLWVFLLVSVAVYSADTFTAVNLLAFSRWSGRVEPAIPFKISRWIFAGCILVSFALLAYRWISAIRAIRSGSITRSYLDPLAVRVQCFRVFTREGRGWKRFLVFAELTKSKKGAEYVALYSYFSFESWMNTVFADGPRQVLNAITLWSVMQADLIPGGEHAPKDNGNGEVWQFFNNVRILAEENNLQAVVLFGMLFTLIIWVLSVLKLASAVVLYLIFLFHHIPSTDGSLKAYCRRKISTRLTRIVRKKVDKALANGFKLQNRAPTQPTVGGGAAKPTLPSLPNVGLEKPMATPTLSRSTTQTTLPPYTRSNTAAVDKPPTLPNLELDSKPPLTRTVTQSSAMSDSASFSEPAATATYSPLDHQTASLPPVPPLPPVLPTSKTPVSQWRQPPGPSPIPREFGSGTPGPGMRNLTDSGPRPFSPYGHGHGGDALNRSRTPGASVNEGAFDLHPTRVASPARYDPYGTPAGYYGTPPEDDYQDDQSFATPNGTMRPSRALTGPSPREYDHQAQWSAQPSPAESRPEMNQGFADRSMTPASGVVRPPPGRSMTPATQRNTPGPQLPNQAHGPQRTYTPFNPAVQGNSEPGYRAFSPALDTSVPSSVTSPDRQHGYQAFSPLSRGNSSTPAGQGNALSENQTFGLRSDATQYDSASPDHSHSGYRTFSPLSRGPNAVPTDQNSSELSNVALASSAHAFNPRSGSPGHLQADDQAFDPSSDSVQSSSVNNGYAEFKFSSDAMNPGSTSHGYAQPGYRAFSPVSTSNNTPSAGPGHHQPIYQAFSPASSNDPAGYHNPPPISHSPQSYVQNPPHPSGFQPFSRAQTTSPSTMNGHRHYPRGAPPEYGFTRSHTSHR</sequence>
<feature type="compositionally biased region" description="Polar residues" evidence="1">
    <location>
        <begin position="657"/>
        <end position="688"/>
    </location>
</feature>
<organism evidence="3 4">
    <name type="scientific">Penicillium oxalicum (strain 114-2 / CGMCC 5302)</name>
    <name type="common">Penicillium decumbens</name>
    <dbReference type="NCBI Taxonomy" id="933388"/>
    <lineage>
        <taxon>Eukaryota</taxon>
        <taxon>Fungi</taxon>
        <taxon>Dikarya</taxon>
        <taxon>Ascomycota</taxon>
        <taxon>Pezizomycotina</taxon>
        <taxon>Eurotiomycetes</taxon>
        <taxon>Eurotiomycetidae</taxon>
        <taxon>Eurotiales</taxon>
        <taxon>Aspergillaceae</taxon>
        <taxon>Penicillium</taxon>
    </lineage>
</organism>
<evidence type="ECO:0000313" key="4">
    <source>
        <dbReference type="Proteomes" id="UP000019376"/>
    </source>
</evidence>
<dbReference type="HOGENOM" id="CLU_007968_0_0_1"/>
<dbReference type="Pfam" id="PF16944">
    <property type="entry name" value="KCH"/>
    <property type="match status" value="1"/>
</dbReference>
<feature type="transmembrane region" description="Helical" evidence="2">
    <location>
        <begin position="37"/>
        <end position="59"/>
    </location>
</feature>
<dbReference type="AlphaFoldDB" id="S8BFJ8"/>
<feature type="compositionally biased region" description="Polar residues" evidence="1">
    <location>
        <begin position="712"/>
        <end position="725"/>
    </location>
</feature>
<dbReference type="PhylomeDB" id="S8BFJ8"/>
<evidence type="ECO:0000313" key="3">
    <source>
        <dbReference type="EMBL" id="EPS33857.1"/>
    </source>
</evidence>
<protein>
    <recommendedName>
        <fullName evidence="5">Pheromone-regulated membrane protein</fullName>
    </recommendedName>
</protein>
<feature type="region of interest" description="Disordered" evidence="1">
    <location>
        <begin position="299"/>
        <end position="888"/>
    </location>
</feature>
<dbReference type="GO" id="GO:0015079">
    <property type="term" value="F:potassium ion transmembrane transporter activity"/>
    <property type="evidence" value="ECO:0007669"/>
    <property type="project" value="InterPro"/>
</dbReference>
<reference evidence="3 4" key="1">
    <citation type="journal article" date="2013" name="PLoS ONE">
        <title>Genomic and secretomic analyses reveal unique features of the lignocellulolytic enzyme system of Penicillium decumbens.</title>
        <authorList>
            <person name="Liu G."/>
            <person name="Zhang L."/>
            <person name="Wei X."/>
            <person name="Zou G."/>
            <person name="Qin Y."/>
            <person name="Ma L."/>
            <person name="Li J."/>
            <person name="Zheng H."/>
            <person name="Wang S."/>
            <person name="Wang C."/>
            <person name="Xun L."/>
            <person name="Zhao G.-P."/>
            <person name="Zhou Z."/>
            <person name="Qu Y."/>
        </authorList>
    </citation>
    <scope>NUCLEOTIDE SEQUENCE [LARGE SCALE GENOMIC DNA]</scope>
    <source>
        <strain evidence="4">114-2 / CGMCC 5302</strain>
    </source>
</reference>
<keyword evidence="2" id="KW-0472">Membrane</keyword>
<evidence type="ECO:0008006" key="5">
    <source>
        <dbReference type="Google" id="ProtNLM"/>
    </source>
</evidence>
<dbReference type="PANTHER" id="PTHR36424">
    <property type="entry name" value="PHEROMONE-REGULATED MEMBRANE PROTEIN 6"/>
    <property type="match status" value="1"/>
</dbReference>
<feature type="compositionally biased region" description="Polar residues" evidence="1">
    <location>
        <begin position="794"/>
        <end position="803"/>
    </location>
</feature>
<dbReference type="OrthoDB" id="2128042at2759"/>
<dbReference type="InterPro" id="IPR031606">
    <property type="entry name" value="Kch1/2"/>
</dbReference>
<keyword evidence="4" id="KW-1185">Reference proteome</keyword>
<feature type="transmembrane region" description="Helical" evidence="2">
    <location>
        <begin position="226"/>
        <end position="259"/>
    </location>
</feature>
<dbReference type="eggNOG" id="ENOG502QVFG">
    <property type="taxonomic scope" value="Eukaryota"/>
</dbReference>
<accession>S8BFJ8</accession>
<dbReference type="PANTHER" id="PTHR36424:SF1">
    <property type="entry name" value="LOW AFFINITY K(+) TRANSPORTER 1-RELATED"/>
    <property type="match status" value="1"/>
</dbReference>
<keyword evidence="2" id="KW-0812">Transmembrane</keyword>
<gene>
    <name evidence="3" type="ORF">PDE_08819</name>
</gene>
<evidence type="ECO:0000256" key="1">
    <source>
        <dbReference type="SAM" id="MobiDB-lite"/>
    </source>
</evidence>
<evidence type="ECO:0000256" key="2">
    <source>
        <dbReference type="SAM" id="Phobius"/>
    </source>
</evidence>
<keyword evidence="2" id="KW-1133">Transmembrane helix</keyword>
<feature type="compositionally biased region" description="Polar residues" evidence="1">
    <location>
        <begin position="588"/>
        <end position="602"/>
    </location>
</feature>
<feature type="compositionally biased region" description="Polar residues" evidence="1">
    <location>
        <begin position="854"/>
        <end position="865"/>
    </location>
</feature>
<feature type="compositionally biased region" description="Polar residues" evidence="1">
    <location>
        <begin position="773"/>
        <end position="783"/>
    </location>
</feature>
<feature type="compositionally biased region" description="Polar residues" evidence="1">
    <location>
        <begin position="520"/>
        <end position="530"/>
    </location>
</feature>
<dbReference type="GO" id="GO:0005886">
    <property type="term" value="C:plasma membrane"/>
    <property type="evidence" value="ECO:0007669"/>
    <property type="project" value="InterPro"/>
</dbReference>
<feature type="transmembrane region" description="Helical" evidence="2">
    <location>
        <begin position="79"/>
        <end position="100"/>
    </location>
</feature>